<dbReference type="EMBL" id="RJLM01000004">
    <property type="protein sequence ID" value="RWX55496.1"/>
    <property type="molecule type" value="Genomic_DNA"/>
</dbReference>
<dbReference type="OrthoDB" id="9813017at2"/>
<proteinExistence type="predicted"/>
<dbReference type="Pfam" id="PF14539">
    <property type="entry name" value="DUF4442"/>
    <property type="match status" value="1"/>
</dbReference>
<sequence length="164" mass="18023">MESRVAQANKMLKQFGKHKVKLIDYCTPEIMEISDDHLSLKIPLNDKTKNHLESMYFGALAIGADVAAGLLAMDMANNSGLDVSLAFKSVQGEFLRRPEDDVIFSCYQGKMIREMLEKSHQTGTRVNEPVSVTVTCPARDGNEPVATFSLTLSLKVVSTLATAE</sequence>
<dbReference type="RefSeq" id="WP_128784313.1">
    <property type="nucleotide sequence ID" value="NZ_RJLM01000004.1"/>
</dbReference>
<organism evidence="1 2">
    <name type="scientific">Photobacterium chitinilyticum</name>
    <dbReference type="NCBI Taxonomy" id="2485123"/>
    <lineage>
        <taxon>Bacteria</taxon>
        <taxon>Pseudomonadati</taxon>
        <taxon>Pseudomonadota</taxon>
        <taxon>Gammaproteobacteria</taxon>
        <taxon>Vibrionales</taxon>
        <taxon>Vibrionaceae</taxon>
        <taxon>Photobacterium</taxon>
    </lineage>
</organism>
<protein>
    <submittedName>
        <fullName evidence="1">DUF4442 domain-containing protein</fullName>
    </submittedName>
</protein>
<comment type="caution">
    <text evidence="1">The sequence shown here is derived from an EMBL/GenBank/DDBJ whole genome shotgun (WGS) entry which is preliminary data.</text>
</comment>
<evidence type="ECO:0000313" key="1">
    <source>
        <dbReference type="EMBL" id="RWX55496.1"/>
    </source>
</evidence>
<dbReference type="AlphaFoldDB" id="A0A3S3UJM1"/>
<reference evidence="1 2" key="1">
    <citation type="submission" date="2018-11" db="EMBL/GenBank/DDBJ databases">
        <title>Photobacterium sp. BEI247 sp. nov., a marine bacterium isolated from Yongle Blue Hole in the South China Sea.</title>
        <authorList>
            <person name="Wang X."/>
        </authorList>
    </citation>
    <scope>NUCLEOTIDE SEQUENCE [LARGE SCALE GENOMIC DNA]</scope>
    <source>
        <strain evidence="2">BEI247</strain>
    </source>
</reference>
<gene>
    <name evidence="1" type="ORF">EDI28_13180</name>
</gene>
<dbReference type="InterPro" id="IPR027961">
    <property type="entry name" value="DUF4442"/>
</dbReference>
<dbReference type="Gene3D" id="3.10.129.10">
    <property type="entry name" value="Hotdog Thioesterase"/>
    <property type="match status" value="1"/>
</dbReference>
<dbReference type="Proteomes" id="UP000287563">
    <property type="component" value="Unassembled WGS sequence"/>
</dbReference>
<accession>A0A3S3UJM1</accession>
<dbReference type="InterPro" id="IPR029069">
    <property type="entry name" value="HotDog_dom_sf"/>
</dbReference>
<evidence type="ECO:0000313" key="2">
    <source>
        <dbReference type="Proteomes" id="UP000287563"/>
    </source>
</evidence>
<name>A0A3S3UJM1_9GAMM</name>
<dbReference type="SUPFAM" id="SSF54637">
    <property type="entry name" value="Thioesterase/thiol ester dehydrase-isomerase"/>
    <property type="match status" value="1"/>
</dbReference>
<keyword evidence="2" id="KW-1185">Reference proteome</keyword>